<dbReference type="Proteomes" id="UP001215598">
    <property type="component" value="Unassembled WGS sequence"/>
</dbReference>
<sequence>MSFLLRPVFTFRRSSSASTRGVELHASVTPYPLAPHLEGCVLDIGVGRDASIVPLSEGERFLRFGGAELTGFDAGETRRSATPTQNRYRSRALDSKPLPTTAKQPLGVVTNFARVPGARRKSVPAPSKTRGAENGNGNPNQENEAPKKQSPLRRMPRYLNLARTSPTKSPGSKKHAHASSSSFRVESPTKAKAKPDISSESGSPGASPSKLESCLAHPADESVDWAARIRSVFYNKTWDADGDDDDDEDDLPESIREFFTRDSVGSDESVDGGTSTSNADAHEDDYGRPLGVRSTCSSPSSPTSPSSSPDSSADSESLATPTHGHPHALSSVHSSSELPYLGGSSNSHSGASGLSASSSGASGAFNDLLASVGRKYPGRHWPEIVQFSGPSEDGHGHGHGGRGDGGRACGGSINGGKGLQQWSDVFCLDEYAT</sequence>
<evidence type="ECO:0000256" key="1">
    <source>
        <dbReference type="SAM" id="MobiDB-lite"/>
    </source>
</evidence>
<evidence type="ECO:0000313" key="2">
    <source>
        <dbReference type="EMBL" id="KAJ7777118.1"/>
    </source>
</evidence>
<feature type="region of interest" description="Disordered" evidence="1">
    <location>
        <begin position="74"/>
        <end position="215"/>
    </location>
</feature>
<reference evidence="2" key="1">
    <citation type="submission" date="2023-03" db="EMBL/GenBank/DDBJ databases">
        <title>Massive genome expansion in bonnet fungi (Mycena s.s.) driven by repeated elements and novel gene families across ecological guilds.</title>
        <authorList>
            <consortium name="Lawrence Berkeley National Laboratory"/>
            <person name="Harder C.B."/>
            <person name="Miyauchi S."/>
            <person name="Viragh M."/>
            <person name="Kuo A."/>
            <person name="Thoen E."/>
            <person name="Andreopoulos B."/>
            <person name="Lu D."/>
            <person name="Skrede I."/>
            <person name="Drula E."/>
            <person name="Henrissat B."/>
            <person name="Morin E."/>
            <person name="Kohler A."/>
            <person name="Barry K."/>
            <person name="LaButti K."/>
            <person name="Morin E."/>
            <person name="Salamov A."/>
            <person name="Lipzen A."/>
            <person name="Mereny Z."/>
            <person name="Hegedus B."/>
            <person name="Baldrian P."/>
            <person name="Stursova M."/>
            <person name="Weitz H."/>
            <person name="Taylor A."/>
            <person name="Grigoriev I.V."/>
            <person name="Nagy L.G."/>
            <person name="Martin F."/>
            <person name="Kauserud H."/>
        </authorList>
    </citation>
    <scope>NUCLEOTIDE SEQUENCE</scope>
    <source>
        <strain evidence="2">CBHHK182m</strain>
    </source>
</reference>
<comment type="caution">
    <text evidence="2">The sequence shown here is derived from an EMBL/GenBank/DDBJ whole genome shotgun (WGS) entry which is preliminary data.</text>
</comment>
<feature type="region of interest" description="Disordered" evidence="1">
    <location>
        <begin position="234"/>
        <end position="360"/>
    </location>
</feature>
<feature type="compositionally biased region" description="Basic and acidic residues" evidence="1">
    <location>
        <begin position="187"/>
        <end position="197"/>
    </location>
</feature>
<evidence type="ECO:0000313" key="3">
    <source>
        <dbReference type="Proteomes" id="UP001215598"/>
    </source>
</evidence>
<feature type="compositionally biased region" description="Low complexity" evidence="1">
    <location>
        <begin position="294"/>
        <end position="317"/>
    </location>
</feature>
<accession>A0AAD7NUZ9</accession>
<feature type="region of interest" description="Disordered" evidence="1">
    <location>
        <begin position="381"/>
        <end position="413"/>
    </location>
</feature>
<gene>
    <name evidence="2" type="ORF">B0H16DRAFT_1712166</name>
</gene>
<name>A0AAD7NUZ9_9AGAR</name>
<feature type="compositionally biased region" description="Basic and acidic residues" evidence="1">
    <location>
        <begin position="392"/>
        <end position="405"/>
    </location>
</feature>
<protein>
    <submittedName>
        <fullName evidence="2">Uncharacterized protein</fullName>
    </submittedName>
</protein>
<feature type="compositionally biased region" description="Acidic residues" evidence="1">
    <location>
        <begin position="240"/>
        <end position="252"/>
    </location>
</feature>
<feature type="compositionally biased region" description="Low complexity" evidence="1">
    <location>
        <begin position="198"/>
        <end position="209"/>
    </location>
</feature>
<proteinExistence type="predicted"/>
<keyword evidence="3" id="KW-1185">Reference proteome</keyword>
<feature type="compositionally biased region" description="Low complexity" evidence="1">
    <location>
        <begin position="132"/>
        <end position="143"/>
    </location>
</feature>
<dbReference type="AlphaFoldDB" id="A0AAD7NUZ9"/>
<dbReference type="EMBL" id="JARKIB010000008">
    <property type="protein sequence ID" value="KAJ7777118.1"/>
    <property type="molecule type" value="Genomic_DNA"/>
</dbReference>
<organism evidence="2 3">
    <name type="scientific">Mycena metata</name>
    <dbReference type="NCBI Taxonomy" id="1033252"/>
    <lineage>
        <taxon>Eukaryota</taxon>
        <taxon>Fungi</taxon>
        <taxon>Dikarya</taxon>
        <taxon>Basidiomycota</taxon>
        <taxon>Agaricomycotina</taxon>
        <taxon>Agaricomycetes</taxon>
        <taxon>Agaricomycetidae</taxon>
        <taxon>Agaricales</taxon>
        <taxon>Marasmiineae</taxon>
        <taxon>Mycenaceae</taxon>
        <taxon>Mycena</taxon>
    </lineage>
</organism>
<feature type="compositionally biased region" description="Low complexity" evidence="1">
    <location>
        <begin position="342"/>
        <end position="360"/>
    </location>
</feature>